<dbReference type="Pfam" id="PF13561">
    <property type="entry name" value="adh_short_C2"/>
    <property type="match status" value="1"/>
</dbReference>
<feature type="region of interest" description="Disordered" evidence="3">
    <location>
        <begin position="1"/>
        <end position="40"/>
    </location>
</feature>
<name>A0A3M0IB14_9ACTN</name>
<dbReference type="PANTHER" id="PTHR24321:SF8">
    <property type="entry name" value="ESTRADIOL 17-BETA-DEHYDROGENASE 8-RELATED"/>
    <property type="match status" value="1"/>
</dbReference>
<dbReference type="EMBL" id="PENI01000016">
    <property type="protein sequence ID" value="RMB83399.1"/>
    <property type="molecule type" value="Genomic_DNA"/>
</dbReference>
<evidence type="ECO:0000313" key="4">
    <source>
        <dbReference type="EMBL" id="RMB83399.1"/>
    </source>
</evidence>
<keyword evidence="5" id="KW-1185">Reference proteome</keyword>
<dbReference type="InterPro" id="IPR002347">
    <property type="entry name" value="SDR_fam"/>
</dbReference>
<proteinExistence type="inferred from homology"/>
<evidence type="ECO:0008006" key="6">
    <source>
        <dbReference type="Google" id="ProtNLM"/>
    </source>
</evidence>
<dbReference type="Proteomes" id="UP000270471">
    <property type="component" value="Unassembled WGS sequence"/>
</dbReference>
<sequence length="293" mass="31083">MGSQRSAAVGARVTPTEHPPHIPLSEEENPMRRQHPSWNSATSLTDQVIVVTGAASGIGRATAEECALAGAQVVTVDRNAEGLKETRGLIEQAGGAAPIGELVADLADHAAVESAIAKLAQYEPDHLFHAAGLIIRRDDINDVTLDDWDLQVSVNQRASWFLTRGFCRQLIARDRAGSVVLVSSISGHLGLMSGSWVYASTKAGVSSMTKGFAKTFGSHGIRVNAVAPGLVETPMVRGGVRSKEVDDLINTSVPLRRTADPVEIARASMFLLSDAASFITGVTLDVDGGWLRR</sequence>
<protein>
    <recommendedName>
        <fullName evidence="6">SDR family oxidoreductase</fullName>
    </recommendedName>
</protein>
<dbReference type="SUPFAM" id="SSF51735">
    <property type="entry name" value="NAD(P)-binding Rossmann-fold domains"/>
    <property type="match status" value="1"/>
</dbReference>
<dbReference type="CDD" id="cd05233">
    <property type="entry name" value="SDR_c"/>
    <property type="match status" value="1"/>
</dbReference>
<accession>A0A3M0IB14</accession>
<dbReference type="PRINTS" id="PR00081">
    <property type="entry name" value="GDHRDH"/>
</dbReference>
<dbReference type="PANTHER" id="PTHR24321">
    <property type="entry name" value="DEHYDROGENASES, SHORT CHAIN"/>
    <property type="match status" value="1"/>
</dbReference>
<comment type="similarity">
    <text evidence="1">Belongs to the short-chain dehydrogenases/reductases (SDR) family.</text>
</comment>
<dbReference type="InterPro" id="IPR036291">
    <property type="entry name" value="NAD(P)-bd_dom_sf"/>
</dbReference>
<dbReference type="GO" id="GO:0016491">
    <property type="term" value="F:oxidoreductase activity"/>
    <property type="evidence" value="ECO:0007669"/>
    <property type="project" value="UniProtKB-KW"/>
</dbReference>
<gene>
    <name evidence="4" type="ORF">CTZ28_23830</name>
</gene>
<keyword evidence="2" id="KW-0560">Oxidoreductase</keyword>
<evidence type="ECO:0000313" key="5">
    <source>
        <dbReference type="Proteomes" id="UP000270471"/>
    </source>
</evidence>
<dbReference type="Gene3D" id="3.40.50.720">
    <property type="entry name" value="NAD(P)-binding Rossmann-like Domain"/>
    <property type="match status" value="1"/>
</dbReference>
<evidence type="ECO:0000256" key="2">
    <source>
        <dbReference type="ARBA" id="ARBA00023002"/>
    </source>
</evidence>
<evidence type="ECO:0000256" key="3">
    <source>
        <dbReference type="SAM" id="MobiDB-lite"/>
    </source>
</evidence>
<dbReference type="FunFam" id="3.40.50.720:FF:000084">
    <property type="entry name" value="Short-chain dehydrogenase reductase"/>
    <property type="match status" value="1"/>
</dbReference>
<dbReference type="InterPro" id="IPR020904">
    <property type="entry name" value="Sc_DH/Rdtase_CS"/>
</dbReference>
<dbReference type="PROSITE" id="PS00061">
    <property type="entry name" value="ADH_SHORT"/>
    <property type="match status" value="1"/>
</dbReference>
<organism evidence="4 5">
    <name type="scientific">Streptomyces shenzhenensis</name>
    <dbReference type="NCBI Taxonomy" id="943815"/>
    <lineage>
        <taxon>Bacteria</taxon>
        <taxon>Bacillati</taxon>
        <taxon>Actinomycetota</taxon>
        <taxon>Actinomycetes</taxon>
        <taxon>Kitasatosporales</taxon>
        <taxon>Streptomycetaceae</taxon>
        <taxon>Streptomyces</taxon>
    </lineage>
</organism>
<reference evidence="4 5" key="1">
    <citation type="submission" date="2017-11" db="EMBL/GenBank/DDBJ databases">
        <title>Draft genome of actinobacteria isolated from guarana (Paullinia cupana (Mart.) Ducke.</title>
        <authorList>
            <person name="Siqueira K.A."/>
            <person name="Liotti R.G."/>
            <person name="Mendes T.A.O."/>
            <person name="Soares M.A."/>
        </authorList>
    </citation>
    <scope>NUCLEOTIDE SEQUENCE [LARGE SCALE GENOMIC DNA]</scope>
    <source>
        <strain evidence="4 5">193</strain>
    </source>
</reference>
<comment type="caution">
    <text evidence="4">The sequence shown here is derived from an EMBL/GenBank/DDBJ whole genome shotgun (WGS) entry which is preliminary data.</text>
</comment>
<evidence type="ECO:0000256" key="1">
    <source>
        <dbReference type="ARBA" id="ARBA00006484"/>
    </source>
</evidence>
<dbReference type="AlphaFoldDB" id="A0A3M0IB14"/>